<dbReference type="Proteomes" id="UP001303408">
    <property type="component" value="Chromosome"/>
</dbReference>
<dbReference type="GO" id="GO:0003755">
    <property type="term" value="F:peptidyl-prolyl cis-trans isomerase activity"/>
    <property type="evidence" value="ECO:0007669"/>
    <property type="project" value="UniProtKB-EC"/>
</dbReference>
<feature type="compositionally biased region" description="Low complexity" evidence="2">
    <location>
        <begin position="62"/>
        <end position="93"/>
    </location>
</feature>
<dbReference type="InterPro" id="IPR044666">
    <property type="entry name" value="Cyclophilin_A-like"/>
</dbReference>
<dbReference type="EMBL" id="CP134880">
    <property type="protein sequence ID" value="WNM28652.1"/>
    <property type="molecule type" value="Genomic_DNA"/>
</dbReference>
<evidence type="ECO:0000256" key="3">
    <source>
        <dbReference type="SAM" id="Phobius"/>
    </source>
</evidence>
<sequence length="285" mass="29117">MSSRHRAAAKERKAREEQARREAEARRSARRRWRWVAIAAGAALVALVVYGLWLVLGQGEDAPAATPTPSTSASAQAAPSGTASPAATSTDDPIVTESGWGASSTPPPTSVAEDRTWTVTMSTNMGDIVMELDGAAAPQAVASFLSLAGDGYYDSTECHRLTTEGIYILQCGDPLGTGAGGPAYSFGPIENAPADGDYPAGTLAMARASASDVGADAAANSMGSQFFIVYEDSQIPADAAGGYTVFGRVVQGLGIVEAVAEAGTITGDSDGRPALSVIVNEVSVS</sequence>
<feature type="region of interest" description="Disordered" evidence="2">
    <location>
        <begin position="1"/>
        <end position="22"/>
    </location>
</feature>
<comment type="function">
    <text evidence="1">PPIases accelerate the folding of proteins. It catalyzes the cis-trans isomerization of proline imidic peptide bonds in oligopeptides.</text>
</comment>
<dbReference type="EMBL" id="CP134879">
    <property type="protein sequence ID" value="WNM25756.1"/>
    <property type="molecule type" value="Genomic_DNA"/>
</dbReference>
<dbReference type="EC" id="5.2.1.8" evidence="6"/>
<evidence type="ECO:0000256" key="1">
    <source>
        <dbReference type="ARBA" id="ARBA00002388"/>
    </source>
</evidence>
<dbReference type="AlphaFoldDB" id="A0AA96FFB0"/>
<feature type="domain" description="PPIase cyclophilin-type" evidence="4">
    <location>
        <begin position="122"/>
        <end position="284"/>
    </location>
</feature>
<dbReference type="RefSeq" id="WP_313501185.1">
    <property type="nucleotide sequence ID" value="NZ_CP134879.1"/>
</dbReference>
<proteinExistence type="predicted"/>
<keyword evidence="3" id="KW-0812">Transmembrane</keyword>
<keyword evidence="7" id="KW-1185">Reference proteome</keyword>
<evidence type="ECO:0000313" key="5">
    <source>
        <dbReference type="EMBL" id="WNM25756.1"/>
    </source>
</evidence>
<gene>
    <name evidence="5" type="ORF">RN606_06300</name>
    <name evidence="6" type="ORF">RN607_06505</name>
</gene>
<keyword evidence="6" id="KW-0413">Isomerase</keyword>
<dbReference type="Proteomes" id="UP001304125">
    <property type="component" value="Chromosome"/>
</dbReference>
<keyword evidence="3" id="KW-0472">Membrane</keyword>
<evidence type="ECO:0000313" key="6">
    <source>
        <dbReference type="EMBL" id="WNM28652.1"/>
    </source>
</evidence>
<evidence type="ECO:0000256" key="2">
    <source>
        <dbReference type="SAM" id="MobiDB-lite"/>
    </source>
</evidence>
<dbReference type="InterPro" id="IPR029000">
    <property type="entry name" value="Cyclophilin-like_dom_sf"/>
</dbReference>
<dbReference type="PROSITE" id="PS50072">
    <property type="entry name" value="CSA_PPIASE_2"/>
    <property type="match status" value="1"/>
</dbReference>
<dbReference type="PANTHER" id="PTHR45625">
    <property type="entry name" value="PEPTIDYL-PROLYL CIS-TRANS ISOMERASE-RELATED"/>
    <property type="match status" value="1"/>
</dbReference>
<feature type="compositionally biased region" description="Basic and acidic residues" evidence="2">
    <location>
        <begin position="8"/>
        <end position="22"/>
    </location>
</feature>
<dbReference type="Gene3D" id="2.40.100.10">
    <property type="entry name" value="Cyclophilin-like"/>
    <property type="match status" value="1"/>
</dbReference>
<accession>A0AA96JBH6</accession>
<name>A0AA96FFB0_9MICO</name>
<evidence type="ECO:0000259" key="4">
    <source>
        <dbReference type="PROSITE" id="PS50072"/>
    </source>
</evidence>
<feature type="transmembrane region" description="Helical" evidence="3">
    <location>
        <begin position="35"/>
        <end position="56"/>
    </location>
</feature>
<evidence type="ECO:0000313" key="7">
    <source>
        <dbReference type="Proteomes" id="UP001304125"/>
    </source>
</evidence>
<protein>
    <submittedName>
        <fullName evidence="6">Peptidylprolyl isomerase</fullName>
        <ecNumber evidence="6">5.2.1.8</ecNumber>
    </submittedName>
</protein>
<organism evidence="6">
    <name type="scientific">Demequina capsici</name>
    <dbReference type="NCBI Taxonomy" id="3075620"/>
    <lineage>
        <taxon>Bacteria</taxon>
        <taxon>Bacillati</taxon>
        <taxon>Actinomycetota</taxon>
        <taxon>Actinomycetes</taxon>
        <taxon>Micrococcales</taxon>
        <taxon>Demequinaceae</taxon>
        <taxon>Demequina</taxon>
    </lineage>
</organism>
<dbReference type="KEGG" id="dcp:RN607_06505"/>
<reference evidence="6 7" key="1">
    <citation type="submission" date="2023-09" db="EMBL/GenBank/DDBJ databases">
        <title>Demequina sp. a novel bacteria isolated from Capsicum annuum.</title>
        <authorList>
            <person name="Humaira Z."/>
            <person name="Lee J."/>
            <person name="Cho D."/>
        </authorList>
    </citation>
    <scope>NUCLEOTIDE SEQUENCE</scope>
    <source>
        <strain evidence="5 7">OYTSA14</strain>
        <strain evidence="6">PMTSA13</strain>
    </source>
</reference>
<dbReference type="InterPro" id="IPR002130">
    <property type="entry name" value="Cyclophilin-type_PPIase_dom"/>
</dbReference>
<dbReference type="PANTHER" id="PTHR45625:SF3">
    <property type="entry name" value="PEPTIDYL-PROLYL CIS-TRANS ISOMERASE B-RELATED"/>
    <property type="match status" value="1"/>
</dbReference>
<dbReference type="SUPFAM" id="SSF50891">
    <property type="entry name" value="Cyclophilin-like"/>
    <property type="match status" value="1"/>
</dbReference>
<keyword evidence="3" id="KW-1133">Transmembrane helix</keyword>
<dbReference type="Pfam" id="PF00160">
    <property type="entry name" value="Pro_isomerase"/>
    <property type="match status" value="1"/>
</dbReference>
<dbReference type="CDD" id="cd00317">
    <property type="entry name" value="cyclophilin"/>
    <property type="match status" value="1"/>
</dbReference>
<feature type="region of interest" description="Disordered" evidence="2">
    <location>
        <begin position="62"/>
        <end position="112"/>
    </location>
</feature>
<accession>A0AA96FFB0</accession>